<dbReference type="GO" id="GO:0045820">
    <property type="term" value="P:negative regulation of glycolytic process"/>
    <property type="evidence" value="ECO:0007669"/>
    <property type="project" value="TreeGrafter"/>
</dbReference>
<dbReference type="OrthoDB" id="9781415at2"/>
<dbReference type="InterPro" id="IPR051695">
    <property type="entry name" value="Phosphoglycerate_Mutase"/>
</dbReference>
<evidence type="ECO:0000256" key="3">
    <source>
        <dbReference type="PIRSR" id="PIRSR613078-2"/>
    </source>
</evidence>
<evidence type="ECO:0000313" key="4">
    <source>
        <dbReference type="EMBL" id="TGM98517.1"/>
    </source>
</evidence>
<keyword evidence="5" id="KW-1185">Reference proteome</keyword>
<dbReference type="InterPro" id="IPR029033">
    <property type="entry name" value="His_PPase_superfam"/>
</dbReference>
<gene>
    <name evidence="4" type="ORF">EHR06_11310</name>
</gene>
<organism evidence="4 5">
    <name type="scientific">Leptospira dzoumogneensis</name>
    <dbReference type="NCBI Taxonomy" id="2484904"/>
    <lineage>
        <taxon>Bacteria</taxon>
        <taxon>Pseudomonadati</taxon>
        <taxon>Spirochaetota</taxon>
        <taxon>Spirochaetia</taxon>
        <taxon>Leptospirales</taxon>
        <taxon>Leptospiraceae</taxon>
        <taxon>Leptospira</taxon>
    </lineage>
</organism>
<dbReference type="InterPro" id="IPR001345">
    <property type="entry name" value="PG/BPGM_mutase_AS"/>
</dbReference>
<evidence type="ECO:0000313" key="5">
    <source>
        <dbReference type="Proteomes" id="UP000297241"/>
    </source>
</evidence>
<protein>
    <submittedName>
        <fullName evidence="4">Histidine phosphatase family protein</fullName>
    </submittedName>
</protein>
<reference evidence="4" key="1">
    <citation type="journal article" date="2019" name="PLoS Negl. Trop. Dis.">
        <title>Revisiting the worldwide diversity of Leptospira species in the environment.</title>
        <authorList>
            <person name="Vincent A.T."/>
            <person name="Schiettekatte O."/>
            <person name="Bourhy P."/>
            <person name="Veyrier F.J."/>
            <person name="Picardeau M."/>
        </authorList>
    </citation>
    <scope>NUCLEOTIDE SEQUENCE [LARGE SCALE GENOMIC DNA]</scope>
    <source>
        <strain evidence="4">201601113</strain>
    </source>
</reference>
<dbReference type="GO" id="GO:0004331">
    <property type="term" value="F:fructose-2,6-bisphosphate 2-phosphatase activity"/>
    <property type="evidence" value="ECO:0007669"/>
    <property type="project" value="TreeGrafter"/>
</dbReference>
<dbReference type="PANTHER" id="PTHR46517">
    <property type="entry name" value="FRUCTOSE-2,6-BISPHOSPHATASE TIGAR"/>
    <property type="match status" value="1"/>
</dbReference>
<proteinExistence type="predicted"/>
<dbReference type="SUPFAM" id="SSF53254">
    <property type="entry name" value="Phosphoglycerate mutase-like"/>
    <property type="match status" value="1"/>
</dbReference>
<feature type="active site" description="Tele-phosphohistidine intermediate" evidence="2">
    <location>
        <position position="13"/>
    </location>
</feature>
<sequence>MNKEKYHIFLIRHGETEWNKERRLQGQIDTPLSEFGKEQASKLAEKLKNKGIGLIFSSDLKRAKETSEQISHQLGIKIVYHPGLREIHLGEAQGILESELSNIFGEKSYFSWKSQDRSHDQFRFPGGESKSEAELRIIDTILYLLKMYGEKKIAICSHGFVLSRFYGHFSLKEFSHSKLGNCEVKTLSISPEIPEKIIGK</sequence>
<evidence type="ECO:0000256" key="2">
    <source>
        <dbReference type="PIRSR" id="PIRSR613078-1"/>
    </source>
</evidence>
<dbReference type="CDD" id="cd07067">
    <property type="entry name" value="HP_PGM_like"/>
    <property type="match status" value="1"/>
</dbReference>
<keyword evidence="1" id="KW-0378">Hydrolase</keyword>
<dbReference type="InterPro" id="IPR013078">
    <property type="entry name" value="His_Pase_superF_clade-1"/>
</dbReference>
<feature type="binding site" evidence="3">
    <location>
        <begin position="12"/>
        <end position="19"/>
    </location>
    <ligand>
        <name>substrate</name>
    </ligand>
</feature>
<dbReference type="Pfam" id="PF00300">
    <property type="entry name" value="His_Phos_1"/>
    <property type="match status" value="1"/>
</dbReference>
<accession>A0A4Z1ABA7</accession>
<dbReference type="SMART" id="SM00855">
    <property type="entry name" value="PGAM"/>
    <property type="match status" value="1"/>
</dbReference>
<dbReference type="GO" id="GO:0043456">
    <property type="term" value="P:regulation of pentose-phosphate shunt"/>
    <property type="evidence" value="ECO:0007669"/>
    <property type="project" value="TreeGrafter"/>
</dbReference>
<dbReference type="PANTHER" id="PTHR46517:SF1">
    <property type="entry name" value="FRUCTOSE-2,6-BISPHOSPHATASE TIGAR"/>
    <property type="match status" value="1"/>
</dbReference>
<dbReference type="EMBL" id="RQHS01000018">
    <property type="protein sequence ID" value="TGM98517.1"/>
    <property type="molecule type" value="Genomic_DNA"/>
</dbReference>
<dbReference type="RefSeq" id="WP_135757097.1">
    <property type="nucleotide sequence ID" value="NZ_RQHS01000018.1"/>
</dbReference>
<feature type="binding site" evidence="3">
    <location>
        <position position="62"/>
    </location>
    <ligand>
        <name>substrate</name>
    </ligand>
</feature>
<dbReference type="AlphaFoldDB" id="A0A4Z1ABA7"/>
<dbReference type="PIRSF" id="PIRSF000709">
    <property type="entry name" value="6PFK_2-Ptase"/>
    <property type="match status" value="1"/>
</dbReference>
<comment type="caution">
    <text evidence="4">The sequence shown here is derived from an EMBL/GenBank/DDBJ whole genome shotgun (WGS) entry which is preliminary data.</text>
</comment>
<evidence type="ECO:0000256" key="1">
    <source>
        <dbReference type="ARBA" id="ARBA00022801"/>
    </source>
</evidence>
<dbReference type="GO" id="GO:0005829">
    <property type="term" value="C:cytosol"/>
    <property type="evidence" value="ECO:0007669"/>
    <property type="project" value="TreeGrafter"/>
</dbReference>
<dbReference type="PROSITE" id="PS00175">
    <property type="entry name" value="PG_MUTASE"/>
    <property type="match status" value="1"/>
</dbReference>
<dbReference type="Gene3D" id="3.40.50.1240">
    <property type="entry name" value="Phosphoglycerate mutase-like"/>
    <property type="match status" value="1"/>
</dbReference>
<dbReference type="Proteomes" id="UP000297241">
    <property type="component" value="Unassembled WGS sequence"/>
</dbReference>
<name>A0A4Z1ABA7_9LEPT</name>
<feature type="active site" description="Proton donor/acceptor" evidence="2">
    <location>
        <position position="86"/>
    </location>
</feature>